<protein>
    <submittedName>
        <fullName evidence="2">Uncharacterized protein</fullName>
    </submittedName>
</protein>
<dbReference type="EMBL" id="OE839904">
    <property type="protein sequence ID" value="CAD7588910.1"/>
    <property type="molecule type" value="Genomic_DNA"/>
</dbReference>
<feature type="region of interest" description="Disordered" evidence="1">
    <location>
        <begin position="252"/>
        <end position="284"/>
    </location>
</feature>
<reference evidence="2" key="1">
    <citation type="submission" date="2020-11" db="EMBL/GenBank/DDBJ databases">
        <authorList>
            <person name="Tran Van P."/>
        </authorList>
    </citation>
    <scope>NUCLEOTIDE SEQUENCE</scope>
</reference>
<gene>
    <name evidence="2" type="ORF">TGEB3V08_LOCUS2928</name>
</gene>
<evidence type="ECO:0000313" key="2">
    <source>
        <dbReference type="EMBL" id="CAD7588910.1"/>
    </source>
</evidence>
<evidence type="ECO:0000256" key="1">
    <source>
        <dbReference type="SAM" id="MobiDB-lite"/>
    </source>
</evidence>
<name>A0A7R9PJ26_TIMGE</name>
<sequence length="456" mass="50605">MVCMGEWKVEFEVEDVTRRSQLPPPCGPSAGGVHLKYPRRTGMGGLVPDFSGARVPGMALMDFGPCPTKRSGADGPVVALRKAWSQSCLTPSIKTELQLLTRCTRARCGNPELADRTIKFLVPFLTTFWCEQGFSRTGLVHISFNNLFWPMIALIQRHGDKDRRALYTVLIGRTWRDRGGISRKTWKEREASRAVGRCPNTVQNAGQQRASVLFDDLAKRVYGDGQLIFIPPDSRSIGVLVSTFFCHKPTIKDAPPPSRADTSQDECPTPETAHSPPGRPLGIASGALAPSARSREYLKQTFTKSEEINNCFKDKKKEHSTPSLSIKTHSCLSGEWKTVLENCLSTPDLDLNLYLPVIDNLVYCESRVLDHEDTEAGSEPAFAWRDSEKPLRKNHPSLPDRDLSHNLTILGSPAQHETSLLANYPTKADPVLHRKNLEALEVEPRISGSVDKNCGH</sequence>
<accession>A0A7R9PJ26</accession>
<organism evidence="2">
    <name type="scientific">Timema genevievae</name>
    <name type="common">Walking stick</name>
    <dbReference type="NCBI Taxonomy" id="629358"/>
    <lineage>
        <taxon>Eukaryota</taxon>
        <taxon>Metazoa</taxon>
        <taxon>Ecdysozoa</taxon>
        <taxon>Arthropoda</taxon>
        <taxon>Hexapoda</taxon>
        <taxon>Insecta</taxon>
        <taxon>Pterygota</taxon>
        <taxon>Neoptera</taxon>
        <taxon>Polyneoptera</taxon>
        <taxon>Phasmatodea</taxon>
        <taxon>Timematodea</taxon>
        <taxon>Timematoidea</taxon>
        <taxon>Timematidae</taxon>
        <taxon>Timema</taxon>
    </lineage>
</organism>
<proteinExistence type="predicted"/>
<dbReference type="AlphaFoldDB" id="A0A7R9PJ26"/>